<dbReference type="Gene3D" id="1.10.600.10">
    <property type="entry name" value="Farnesyl Diphosphate Synthase"/>
    <property type="match status" value="1"/>
</dbReference>
<dbReference type="EMBL" id="JACYCC010000130">
    <property type="protein sequence ID" value="KAF8674706.1"/>
    <property type="molecule type" value="Genomic_DNA"/>
</dbReference>
<gene>
    <name evidence="7" type="ORF">RHS04_07214</name>
</gene>
<proteinExistence type="inferred from homology"/>
<dbReference type="InterPro" id="IPR034686">
    <property type="entry name" value="Terpene_cyclase-like_2"/>
</dbReference>
<evidence type="ECO:0000313" key="8">
    <source>
        <dbReference type="Proteomes" id="UP000650582"/>
    </source>
</evidence>
<evidence type="ECO:0000256" key="2">
    <source>
        <dbReference type="ARBA" id="ARBA00006333"/>
    </source>
</evidence>
<name>A0A8H7H2J1_9AGAM</name>
<dbReference type="GO" id="GO:0010333">
    <property type="term" value="F:terpene synthase activity"/>
    <property type="evidence" value="ECO:0007669"/>
    <property type="project" value="InterPro"/>
</dbReference>
<accession>A0A8H7H2J1</accession>
<dbReference type="SFLD" id="SFLDG01020">
    <property type="entry name" value="Terpene_Cyclase_Like_2"/>
    <property type="match status" value="1"/>
</dbReference>
<comment type="cofactor">
    <cofactor evidence="1 6">
        <name>Mg(2+)</name>
        <dbReference type="ChEBI" id="CHEBI:18420"/>
    </cofactor>
</comment>
<keyword evidence="3 6" id="KW-0479">Metal-binding</keyword>
<organism evidence="7 8">
    <name type="scientific">Rhizoctonia solani</name>
    <dbReference type="NCBI Taxonomy" id="456999"/>
    <lineage>
        <taxon>Eukaryota</taxon>
        <taxon>Fungi</taxon>
        <taxon>Dikarya</taxon>
        <taxon>Basidiomycota</taxon>
        <taxon>Agaricomycotina</taxon>
        <taxon>Agaricomycetes</taxon>
        <taxon>Cantharellales</taxon>
        <taxon>Ceratobasidiaceae</taxon>
        <taxon>Rhizoctonia</taxon>
    </lineage>
</organism>
<evidence type="ECO:0000256" key="4">
    <source>
        <dbReference type="ARBA" id="ARBA00022842"/>
    </source>
</evidence>
<evidence type="ECO:0000256" key="1">
    <source>
        <dbReference type="ARBA" id="ARBA00001946"/>
    </source>
</evidence>
<dbReference type="SUPFAM" id="SSF48576">
    <property type="entry name" value="Terpenoid synthases"/>
    <property type="match status" value="1"/>
</dbReference>
<evidence type="ECO:0000256" key="5">
    <source>
        <dbReference type="ARBA" id="ARBA00023239"/>
    </source>
</evidence>
<protein>
    <recommendedName>
        <fullName evidence="6">Terpene synthase</fullName>
        <ecNumber evidence="6">4.2.3.-</ecNumber>
    </recommendedName>
</protein>
<dbReference type="PANTHER" id="PTHR35201">
    <property type="entry name" value="TERPENE SYNTHASE"/>
    <property type="match status" value="1"/>
</dbReference>
<comment type="similarity">
    <text evidence="2 6">Belongs to the terpene synthase family.</text>
</comment>
<evidence type="ECO:0000256" key="6">
    <source>
        <dbReference type="RuleBase" id="RU366034"/>
    </source>
</evidence>
<dbReference type="Pfam" id="PF19086">
    <property type="entry name" value="Terpene_syn_C_2"/>
    <property type="match status" value="1"/>
</dbReference>
<dbReference type="GO" id="GO:0008299">
    <property type="term" value="P:isoprenoid biosynthetic process"/>
    <property type="evidence" value="ECO:0007669"/>
    <property type="project" value="UniProtKB-ARBA"/>
</dbReference>
<dbReference type="InterPro" id="IPR008949">
    <property type="entry name" value="Isoprenoid_synthase_dom_sf"/>
</dbReference>
<evidence type="ECO:0000256" key="3">
    <source>
        <dbReference type="ARBA" id="ARBA00022723"/>
    </source>
</evidence>
<keyword evidence="5 6" id="KW-0456">Lyase</keyword>
<keyword evidence="4 6" id="KW-0460">Magnesium</keyword>
<comment type="caution">
    <text evidence="7">The sequence shown here is derived from an EMBL/GenBank/DDBJ whole genome shotgun (WGS) entry which is preliminary data.</text>
</comment>
<dbReference type="GO" id="GO:0046872">
    <property type="term" value="F:metal ion binding"/>
    <property type="evidence" value="ECO:0007669"/>
    <property type="project" value="UniProtKB-KW"/>
</dbReference>
<dbReference type="Proteomes" id="UP000650582">
    <property type="component" value="Unassembled WGS sequence"/>
</dbReference>
<reference evidence="7" key="1">
    <citation type="submission" date="2020-09" db="EMBL/GenBank/DDBJ databases">
        <title>Comparative genome analyses of four rice-infecting Rhizoctonia solani isolates reveal extensive enrichment of homogalacturonan modification genes.</title>
        <authorList>
            <person name="Lee D.-Y."/>
            <person name="Jeon J."/>
            <person name="Kim K.-T."/>
            <person name="Cheong K."/>
            <person name="Song H."/>
            <person name="Choi G."/>
            <person name="Ko J."/>
            <person name="Opiyo S.O."/>
            <person name="Zuo S."/>
            <person name="Madhav S."/>
            <person name="Lee Y.-H."/>
            <person name="Wang G.-L."/>
        </authorList>
    </citation>
    <scope>NUCLEOTIDE SEQUENCE</scope>
    <source>
        <strain evidence="7">AG1-IA YN-7</strain>
    </source>
</reference>
<dbReference type="PANTHER" id="PTHR35201:SF4">
    <property type="entry name" value="BETA-PINACENE SYNTHASE-RELATED"/>
    <property type="match status" value="1"/>
</dbReference>
<dbReference type="SFLD" id="SFLDS00005">
    <property type="entry name" value="Isoprenoid_Synthase_Type_I"/>
    <property type="match status" value="1"/>
</dbReference>
<evidence type="ECO:0000313" key="7">
    <source>
        <dbReference type="EMBL" id="KAF8674706.1"/>
    </source>
</evidence>
<dbReference type="EC" id="4.2.3.-" evidence="6"/>
<dbReference type="AlphaFoldDB" id="A0A8H7H2J1"/>
<sequence length="361" mass="40880">MNTMPQSTCTKLLDYSKLPSQIRLPDIIGYTSKVFATKYNPNQLQAEAESYQWFDSYDIIPESKRQKFFGSGLGLMTSMCYPGAQFERFRITLDFVLWLFTFDDMTDAGALDDVERMKLAIGLTMQVLQDPKVPTPKFRIAAALQSCFNRMRSNSSPSTTKRTIDAIDFYTKAVLEQKLNRKEDRVPTIGEYIQLRRDTSAMRIAFVGIEYALGLALPSEVHDDPIIVELALAGNDILTWANDIYSFPIEASRGDTHNFVCVAMWNLQLDLESAITYVDQTIRNRVQEYIDAKAKLRSFGVKTDLEVAQYIQGIEHCVQGFLDWTFITPRYFGANTTKVKETLTVDIIAPVALDAAISVEV</sequence>